<dbReference type="Proteomes" id="UP000233469">
    <property type="component" value="Unassembled WGS sequence"/>
</dbReference>
<organism evidence="2 3">
    <name type="scientific">Rhizophagus irregularis</name>
    <dbReference type="NCBI Taxonomy" id="588596"/>
    <lineage>
        <taxon>Eukaryota</taxon>
        <taxon>Fungi</taxon>
        <taxon>Fungi incertae sedis</taxon>
        <taxon>Mucoromycota</taxon>
        <taxon>Glomeromycotina</taxon>
        <taxon>Glomeromycetes</taxon>
        <taxon>Glomerales</taxon>
        <taxon>Glomeraceae</taxon>
        <taxon>Rhizophagus</taxon>
    </lineage>
</organism>
<reference evidence="2 3" key="1">
    <citation type="submission" date="2016-04" db="EMBL/GenBank/DDBJ databases">
        <title>Genome analyses suggest a sexual origin of heterokaryosis in a supposedly ancient asexual fungus.</title>
        <authorList>
            <person name="Ropars J."/>
            <person name="Sedzielewska K."/>
            <person name="Noel J."/>
            <person name="Charron P."/>
            <person name="Farinelli L."/>
            <person name="Marton T."/>
            <person name="Kruger M."/>
            <person name="Pelin A."/>
            <person name="Brachmann A."/>
            <person name="Corradi N."/>
        </authorList>
    </citation>
    <scope>NUCLEOTIDE SEQUENCE [LARGE SCALE GENOMIC DNA]</scope>
    <source>
        <strain evidence="2 3">C2</strain>
    </source>
</reference>
<feature type="region of interest" description="Disordered" evidence="1">
    <location>
        <begin position="263"/>
        <end position="390"/>
    </location>
</feature>
<evidence type="ECO:0000313" key="3">
    <source>
        <dbReference type="Proteomes" id="UP000233469"/>
    </source>
</evidence>
<reference evidence="2 3" key="2">
    <citation type="submission" date="2017-10" db="EMBL/GenBank/DDBJ databases">
        <title>Extensive intraspecific genome diversity in a model arbuscular mycorrhizal fungus.</title>
        <authorList>
            <person name="Chen E.C.H."/>
            <person name="Morin E."/>
            <person name="Baudet D."/>
            <person name="Noel J."/>
            <person name="Ndikumana S."/>
            <person name="Charron P."/>
            <person name="St-Onge C."/>
            <person name="Giorgi J."/>
            <person name="Grigoriev I.V."/>
            <person name="Roux C."/>
            <person name="Martin F.M."/>
            <person name="Corradi N."/>
        </authorList>
    </citation>
    <scope>NUCLEOTIDE SEQUENCE [LARGE SCALE GENOMIC DNA]</scope>
    <source>
        <strain evidence="2 3">C2</strain>
    </source>
</reference>
<sequence>MVIQDHGNLCNYVLMKGESKGIIEVREFESKSQGKGEVIYTKTRHKVHGGAYVAKLLDPITQAVLAEVQGKKSSAKLKQLLLYQPDECIELKDNGILSFDYRFLWEEEKYVWKKRNILVGRELECKMVHGDDPGIGVCMYKQESKTLGCITVMYYNMERIPVKDKRGLEYLLIISLLSILDKWDDENITKSKNEYILDDESNIDILKEKKENVKLIELKEKEKKKSRNKKEDKLIIKLAEEEAILQEKLRQLKAQEKDDEEYARQLQLKLSDPNYNEEEETSNQGKSTSNNSREDSTRPTSTYSPDNSTEYKTILSTNNDKKLRPPTPPSSSSSSKYAHNYSSTTTTTLSSNNSLEQEEYYRKRPPPTPPSPAVSYPAVSSPVVSSPSPPPNLYPAPWSYPYNNTNTNSNNGQTYTSMPMPSIPSIPGYPPNNYNNGTATSVSGYYGTTGTTDSQFNNFMNQPASNTSYNYPPYQESTNNNGYGEYNYGYNNGGYNNGYNNGYNGYNGYNGGNGGNGGGYNY</sequence>
<evidence type="ECO:0000313" key="2">
    <source>
        <dbReference type="EMBL" id="PKK72540.1"/>
    </source>
</evidence>
<feature type="compositionally biased region" description="Polar residues" evidence="1">
    <location>
        <begin position="298"/>
        <end position="318"/>
    </location>
</feature>
<comment type="caution">
    <text evidence="2">The sequence shown here is derived from an EMBL/GenBank/DDBJ whole genome shotgun (WGS) entry which is preliminary data.</text>
</comment>
<dbReference type="VEuPathDB" id="FungiDB:RhiirFUN_018873"/>
<name>A0A2N1NFC8_9GLOM</name>
<dbReference type="VEuPathDB" id="FungiDB:FUN_019983"/>
<protein>
    <submittedName>
        <fullName evidence="2">Uncharacterized protein</fullName>
    </submittedName>
</protein>
<feature type="compositionally biased region" description="Low complexity" evidence="1">
    <location>
        <begin position="342"/>
        <end position="355"/>
    </location>
</feature>
<gene>
    <name evidence="2" type="ORF">RhiirC2_864966</name>
</gene>
<feature type="compositionally biased region" description="Low complexity" evidence="1">
    <location>
        <begin position="373"/>
        <end position="386"/>
    </location>
</feature>
<dbReference type="VEuPathDB" id="FungiDB:RhiirA1_267580"/>
<evidence type="ECO:0000256" key="1">
    <source>
        <dbReference type="SAM" id="MobiDB-lite"/>
    </source>
</evidence>
<dbReference type="OrthoDB" id="3357341at2759"/>
<dbReference type="EMBL" id="LLXL01000434">
    <property type="protein sequence ID" value="PKK72540.1"/>
    <property type="molecule type" value="Genomic_DNA"/>
</dbReference>
<proteinExistence type="predicted"/>
<accession>A0A2N1NFC8</accession>
<dbReference type="AlphaFoldDB" id="A0A2N1NFC8"/>
<feature type="compositionally biased region" description="Polar residues" evidence="1">
    <location>
        <begin position="282"/>
        <end position="291"/>
    </location>
</feature>